<feature type="domain" description="ShKT" evidence="1">
    <location>
        <begin position="38"/>
        <end position="74"/>
    </location>
</feature>
<evidence type="ECO:0000313" key="3">
    <source>
        <dbReference type="WBParaSite" id="PSU_v2.g3543.t1"/>
    </source>
</evidence>
<dbReference type="PANTHER" id="PTHR46219:SF5">
    <property type="entry name" value="SHKT DOMAIN-CONTAINING PROTEIN"/>
    <property type="match status" value="1"/>
</dbReference>
<dbReference type="InterPro" id="IPR003582">
    <property type="entry name" value="ShKT_dom"/>
</dbReference>
<name>A0A914YS26_9BILA</name>
<protein>
    <submittedName>
        <fullName evidence="3">ShKT domain-containing protein</fullName>
    </submittedName>
</protein>
<evidence type="ECO:0000313" key="2">
    <source>
        <dbReference type="Proteomes" id="UP000887577"/>
    </source>
</evidence>
<organism evidence="2 3">
    <name type="scientific">Panagrolaimus superbus</name>
    <dbReference type="NCBI Taxonomy" id="310955"/>
    <lineage>
        <taxon>Eukaryota</taxon>
        <taxon>Metazoa</taxon>
        <taxon>Ecdysozoa</taxon>
        <taxon>Nematoda</taxon>
        <taxon>Chromadorea</taxon>
        <taxon>Rhabditida</taxon>
        <taxon>Tylenchina</taxon>
        <taxon>Panagrolaimomorpha</taxon>
        <taxon>Panagrolaimoidea</taxon>
        <taxon>Panagrolaimidae</taxon>
        <taxon>Panagrolaimus</taxon>
    </lineage>
</organism>
<proteinExistence type="predicted"/>
<keyword evidence="2" id="KW-1185">Reference proteome</keyword>
<dbReference type="AlphaFoldDB" id="A0A914YS26"/>
<dbReference type="WBParaSite" id="PSU_v2.g3543.t1">
    <property type="protein sequence ID" value="PSU_v2.g3543.t1"/>
    <property type="gene ID" value="PSU_v2.g3543"/>
</dbReference>
<accession>A0A914YS26</accession>
<dbReference type="Pfam" id="PF01549">
    <property type="entry name" value="ShK"/>
    <property type="match status" value="1"/>
</dbReference>
<evidence type="ECO:0000259" key="1">
    <source>
        <dbReference type="SMART" id="SM00254"/>
    </source>
</evidence>
<sequence length="111" mass="12517">MKETMSRQCARTCMTCQELNPTRTTTPAPPAPTTPKSSCVDVEKDCAKYAYLCLNIHYFDFLTLQCPKTCNRCNYIPQVHQGHCIDKTKPDGTSDCPSEINLCNNPVKHIF</sequence>
<dbReference type="SMART" id="SM00254">
    <property type="entry name" value="ShKT"/>
    <property type="match status" value="1"/>
</dbReference>
<dbReference type="Gene3D" id="1.10.10.1940">
    <property type="match status" value="1"/>
</dbReference>
<reference evidence="3" key="1">
    <citation type="submission" date="2022-11" db="UniProtKB">
        <authorList>
            <consortium name="WormBaseParasite"/>
        </authorList>
    </citation>
    <scope>IDENTIFICATION</scope>
</reference>
<dbReference type="Proteomes" id="UP000887577">
    <property type="component" value="Unplaced"/>
</dbReference>
<dbReference type="PANTHER" id="PTHR46219">
    <property type="entry name" value="PROTEIN CBG11138"/>
    <property type="match status" value="1"/>
</dbReference>